<dbReference type="EMBL" id="ML978190">
    <property type="protein sequence ID" value="KAF2030450.1"/>
    <property type="molecule type" value="Genomic_DNA"/>
</dbReference>
<keyword evidence="4" id="KW-1185">Reference proteome</keyword>
<keyword evidence="2" id="KW-0812">Transmembrane</keyword>
<organism evidence="3 4">
    <name type="scientific">Setomelanomma holmii</name>
    <dbReference type="NCBI Taxonomy" id="210430"/>
    <lineage>
        <taxon>Eukaryota</taxon>
        <taxon>Fungi</taxon>
        <taxon>Dikarya</taxon>
        <taxon>Ascomycota</taxon>
        <taxon>Pezizomycotina</taxon>
        <taxon>Dothideomycetes</taxon>
        <taxon>Pleosporomycetidae</taxon>
        <taxon>Pleosporales</taxon>
        <taxon>Pleosporineae</taxon>
        <taxon>Phaeosphaeriaceae</taxon>
        <taxon>Setomelanomma</taxon>
    </lineage>
</organism>
<comment type="caution">
    <text evidence="3">The sequence shown here is derived from an EMBL/GenBank/DDBJ whole genome shotgun (WGS) entry which is preliminary data.</text>
</comment>
<evidence type="ECO:0000256" key="1">
    <source>
        <dbReference type="SAM" id="MobiDB-lite"/>
    </source>
</evidence>
<evidence type="ECO:0000256" key="2">
    <source>
        <dbReference type="SAM" id="Phobius"/>
    </source>
</evidence>
<reference evidence="3" key="1">
    <citation type="journal article" date="2020" name="Stud. Mycol.">
        <title>101 Dothideomycetes genomes: a test case for predicting lifestyles and emergence of pathogens.</title>
        <authorList>
            <person name="Haridas S."/>
            <person name="Albert R."/>
            <person name="Binder M."/>
            <person name="Bloem J."/>
            <person name="Labutti K."/>
            <person name="Salamov A."/>
            <person name="Andreopoulos B."/>
            <person name="Baker S."/>
            <person name="Barry K."/>
            <person name="Bills G."/>
            <person name="Bluhm B."/>
            <person name="Cannon C."/>
            <person name="Castanera R."/>
            <person name="Culley D."/>
            <person name="Daum C."/>
            <person name="Ezra D."/>
            <person name="Gonzalez J."/>
            <person name="Henrissat B."/>
            <person name="Kuo A."/>
            <person name="Liang C."/>
            <person name="Lipzen A."/>
            <person name="Lutzoni F."/>
            <person name="Magnuson J."/>
            <person name="Mondo S."/>
            <person name="Nolan M."/>
            <person name="Ohm R."/>
            <person name="Pangilinan J."/>
            <person name="Park H.-J."/>
            <person name="Ramirez L."/>
            <person name="Alfaro M."/>
            <person name="Sun H."/>
            <person name="Tritt A."/>
            <person name="Yoshinaga Y."/>
            <person name="Zwiers L.-H."/>
            <person name="Turgeon B."/>
            <person name="Goodwin S."/>
            <person name="Spatafora J."/>
            <person name="Crous P."/>
            <person name="Grigoriev I."/>
        </authorList>
    </citation>
    <scope>NUCLEOTIDE SEQUENCE</scope>
    <source>
        <strain evidence="3">CBS 110217</strain>
    </source>
</reference>
<feature type="region of interest" description="Disordered" evidence="1">
    <location>
        <begin position="71"/>
        <end position="138"/>
    </location>
</feature>
<evidence type="ECO:0000313" key="4">
    <source>
        <dbReference type="Proteomes" id="UP000799777"/>
    </source>
</evidence>
<dbReference type="AlphaFoldDB" id="A0A9P4LMP6"/>
<dbReference type="OrthoDB" id="10436974at2759"/>
<feature type="compositionally biased region" description="Basic and acidic residues" evidence="1">
    <location>
        <begin position="104"/>
        <end position="120"/>
    </location>
</feature>
<proteinExistence type="predicted"/>
<feature type="transmembrane region" description="Helical" evidence="2">
    <location>
        <begin position="164"/>
        <end position="183"/>
    </location>
</feature>
<feature type="compositionally biased region" description="Basic and acidic residues" evidence="1">
    <location>
        <begin position="23"/>
        <end position="34"/>
    </location>
</feature>
<protein>
    <submittedName>
        <fullName evidence="3">Uncharacterized protein</fullName>
    </submittedName>
</protein>
<dbReference type="Proteomes" id="UP000799777">
    <property type="component" value="Unassembled WGS sequence"/>
</dbReference>
<evidence type="ECO:0000313" key="3">
    <source>
        <dbReference type="EMBL" id="KAF2030450.1"/>
    </source>
</evidence>
<sequence>MARFQLQTLSSNKELPATPHKYGMNDDQDKKEPNEPCDFMPQSATAMILMSATLRRTRKSVDERALRLLLPDVEHETPPSPEPWKAHTNNWDEQGHDDEDDPSEEHKPKSFERSHVDIKRTPKTPPRTPLTPTRDTSLRSPRTMFSITSFLDYFVHLRVSTRTGAALIAAVIAAVLLMVLLGLGSKAVSCGLVAFARFIWEAVVLISDIVECAIEGVGWAVGRAVGRFWRGFERGYHI</sequence>
<feature type="compositionally biased region" description="Polar residues" evidence="1">
    <location>
        <begin position="1"/>
        <end position="13"/>
    </location>
</feature>
<name>A0A9P4LMP6_9PLEO</name>
<keyword evidence="2" id="KW-0472">Membrane</keyword>
<accession>A0A9P4LMP6</accession>
<keyword evidence="2" id="KW-1133">Transmembrane helix</keyword>
<feature type="region of interest" description="Disordered" evidence="1">
    <location>
        <begin position="1"/>
        <end position="39"/>
    </location>
</feature>
<gene>
    <name evidence="3" type="ORF">EK21DRAFT_88957</name>
</gene>